<evidence type="ECO:0000313" key="1">
    <source>
        <dbReference type="EMBL" id="GGH81139.1"/>
    </source>
</evidence>
<comment type="caution">
    <text evidence="1">The sequence shown here is derived from an EMBL/GenBank/DDBJ whole genome shotgun (WGS) entry which is preliminary data.</text>
</comment>
<gene>
    <name evidence="1" type="ORF">GCM10007096_18580</name>
</gene>
<reference evidence="1" key="1">
    <citation type="journal article" date="2014" name="Int. J. Syst. Evol. Microbiol.">
        <title>Complete genome sequence of Corynebacterium casei LMG S-19264T (=DSM 44701T), isolated from a smear-ripened cheese.</title>
        <authorList>
            <consortium name="US DOE Joint Genome Institute (JGI-PGF)"/>
            <person name="Walter F."/>
            <person name="Albersmeier A."/>
            <person name="Kalinowski J."/>
            <person name="Ruckert C."/>
        </authorList>
    </citation>
    <scope>NUCLEOTIDE SEQUENCE</scope>
    <source>
        <strain evidence="1">CGMCC 1.12777</strain>
    </source>
</reference>
<name>A0A8J2ZVB6_9BACL</name>
<dbReference type="Proteomes" id="UP000656813">
    <property type="component" value="Unassembled WGS sequence"/>
</dbReference>
<dbReference type="AlphaFoldDB" id="A0A8J2ZVB6"/>
<accession>A0A8J2ZVB6</accession>
<organism evidence="1 2">
    <name type="scientific">Pullulanibacillus pueri</name>
    <dbReference type="NCBI Taxonomy" id="1437324"/>
    <lineage>
        <taxon>Bacteria</taxon>
        <taxon>Bacillati</taxon>
        <taxon>Bacillota</taxon>
        <taxon>Bacilli</taxon>
        <taxon>Bacillales</taxon>
        <taxon>Sporolactobacillaceae</taxon>
        <taxon>Pullulanibacillus</taxon>
    </lineage>
</organism>
<dbReference type="EMBL" id="BMFV01000012">
    <property type="protein sequence ID" value="GGH81139.1"/>
    <property type="molecule type" value="Genomic_DNA"/>
</dbReference>
<keyword evidence="2" id="KW-1185">Reference proteome</keyword>
<sequence>MYLTELKMHQENEKNAECYWSNKPNKFGRKPLVETLINGNIEVVEIVKEFEEN</sequence>
<evidence type="ECO:0000313" key="2">
    <source>
        <dbReference type="Proteomes" id="UP000656813"/>
    </source>
</evidence>
<proteinExistence type="predicted"/>
<protein>
    <submittedName>
        <fullName evidence="1">Uncharacterized protein</fullName>
    </submittedName>
</protein>
<reference evidence="1" key="2">
    <citation type="submission" date="2020-09" db="EMBL/GenBank/DDBJ databases">
        <authorList>
            <person name="Sun Q."/>
            <person name="Zhou Y."/>
        </authorList>
    </citation>
    <scope>NUCLEOTIDE SEQUENCE</scope>
    <source>
        <strain evidence="1">CGMCC 1.12777</strain>
    </source>
</reference>